<dbReference type="Proteomes" id="UP000067422">
    <property type="component" value="Chromosome 1"/>
</dbReference>
<evidence type="ECO:0000313" key="4">
    <source>
        <dbReference type="Proteomes" id="UP000253437"/>
    </source>
</evidence>
<sequence>MDVDINMSKFSIFISILISFSVSAEQFSIFEREIKLNEDCTVDVINAGNLSYSQELSDIGEKKCSFIKFGETSLIHLERFNDKYVVLVESQSFDNKECTSRYGALIFRRDKPVELINWFKESGSCGADRERRVFEYFVSKSVQK</sequence>
<evidence type="ECO:0000313" key="3">
    <source>
        <dbReference type="Proteomes" id="UP000067422"/>
    </source>
</evidence>
<evidence type="ECO:0000313" key="1">
    <source>
        <dbReference type="EMBL" id="AMF96641.1"/>
    </source>
</evidence>
<name>A0A3A1PW02_VIBHA</name>
<evidence type="ECO:0000313" key="2">
    <source>
        <dbReference type="EMBL" id="RIW02226.1"/>
    </source>
</evidence>
<dbReference type="Proteomes" id="UP000253437">
    <property type="component" value="Unassembled WGS sequence"/>
</dbReference>
<protein>
    <submittedName>
        <fullName evidence="2">Uncharacterized protein</fullName>
    </submittedName>
</protein>
<reference evidence="2 4" key="3">
    <citation type="submission" date="2018-08" db="EMBL/GenBank/DDBJ databases">
        <title>Vibrio harveyi strains pathogenic to white snook Centropomus viridis Lockington (1877) and potential probiotic bacteria.</title>
        <authorList>
            <person name="Soto-Rodriguez S."/>
            <person name="Gomez-Gil B."/>
            <person name="Lozano-Olvera R."/>
        </authorList>
    </citation>
    <scope>NUCLEOTIDE SEQUENCE [LARGE SCALE GENOMIC DNA]</scope>
    <source>
        <strain evidence="2 4">CAIM 1508</strain>
    </source>
</reference>
<dbReference type="EMBL" id="CP014038">
    <property type="protein sequence ID" value="AMF96641.1"/>
    <property type="molecule type" value="Genomic_DNA"/>
</dbReference>
<accession>A0A3A1PW02</accession>
<reference evidence="3" key="1">
    <citation type="submission" date="2015-12" db="EMBL/GenBank/DDBJ databases">
        <title>FDA dAtabase for Regulatory Grade micrObial Sequences (FDA-ARGOS): Supporting development and validation of Infectious Disease Dx tests.</title>
        <authorList>
            <person name="Hoffmann M."/>
            <person name="Allard M."/>
            <person name="Evans P."/>
            <person name="Brown E."/>
            <person name="Tallon L.J."/>
            <person name="Sadzewicz L."/>
            <person name="Sengamalay N."/>
            <person name="Ott S."/>
            <person name="Godinez A."/>
            <person name="Nagaraj S."/>
            <person name="Vyas G."/>
            <person name="Aluvathingal J."/>
            <person name="Nadendla S."/>
            <person name="Geyer C."/>
            <person name="Sichtig H."/>
        </authorList>
    </citation>
    <scope>NUCLEOTIDE SEQUENCE [LARGE SCALE GENOMIC DNA]</scope>
    <source>
        <strain evidence="3">ATCC 43516</strain>
    </source>
</reference>
<dbReference type="EMBL" id="QOUW02000183">
    <property type="protein sequence ID" value="RIW02226.1"/>
    <property type="molecule type" value="Genomic_DNA"/>
</dbReference>
<reference evidence="1" key="2">
    <citation type="submission" date="2018-01" db="EMBL/GenBank/DDBJ databases">
        <title>FDA dAtabase for Regulatory Grade micrObial Sequences (FDA-ARGOS): Supporting development and validation of Infectious Disease Dx tests.</title>
        <authorList>
            <person name="Hoffmann M."/>
            <person name="Allard M."/>
            <person name="Evans P."/>
            <person name="Brown E."/>
            <person name="Tallon L."/>
            <person name="Sadzewicz L."/>
            <person name="Sengamalay N."/>
            <person name="Ott S."/>
            <person name="Godinez A."/>
            <person name="Nagaraj S."/>
            <person name="Vyas G."/>
            <person name="Aluvathingal J."/>
            <person name="Nadendla S."/>
            <person name="Geyer C."/>
            <person name="Sichtig H."/>
        </authorList>
    </citation>
    <scope>NUCLEOTIDE SEQUENCE</scope>
    <source>
        <strain evidence="1">FDAARGOS_107</strain>
    </source>
</reference>
<keyword evidence="3" id="KW-1185">Reference proteome</keyword>
<proteinExistence type="predicted"/>
<organism evidence="2 4">
    <name type="scientific">Vibrio harveyi</name>
    <name type="common">Beneckea harveyi</name>
    <dbReference type="NCBI Taxonomy" id="669"/>
    <lineage>
        <taxon>Bacteria</taxon>
        <taxon>Pseudomonadati</taxon>
        <taxon>Pseudomonadota</taxon>
        <taxon>Gammaproteobacteria</taxon>
        <taxon>Vibrionales</taxon>
        <taxon>Vibrionaceae</taxon>
        <taxon>Vibrio</taxon>
    </lineage>
</organism>
<dbReference type="AlphaFoldDB" id="A0A3A1PW02"/>
<gene>
    <name evidence="1" type="ORF">AL538_02285</name>
    <name evidence="2" type="ORF">DS957_025585</name>
</gene>
<dbReference type="KEGG" id="vhr:AL538_02285"/>